<proteinExistence type="predicted"/>
<feature type="region of interest" description="Disordered" evidence="1">
    <location>
        <begin position="126"/>
        <end position="174"/>
    </location>
</feature>
<dbReference type="AlphaFoldDB" id="A0A9X3TQE9"/>
<gene>
    <name evidence="4" type="ORF">O3V59_09430</name>
</gene>
<feature type="domain" description="YtkA-like" evidence="3">
    <location>
        <begin position="172"/>
        <end position="249"/>
    </location>
</feature>
<dbReference type="PROSITE" id="PS51257">
    <property type="entry name" value="PROKAR_LIPOPROTEIN"/>
    <property type="match status" value="1"/>
</dbReference>
<dbReference type="Gene3D" id="2.60.120.380">
    <property type="match status" value="1"/>
</dbReference>
<reference evidence="4" key="1">
    <citation type="submission" date="2022-12" db="EMBL/GenBank/DDBJ databases">
        <title>Draft genome sequence of the thermophilic strain Brevibacillus thermoruber HT42, isolated from Los Humeros, Puebla, Mexico, with biotechnological potential.</title>
        <authorList>
            <person name="Lara Sanchez J."/>
            <person name="Solis Palacios R."/>
            <person name="Bustos Baena A.S."/>
            <person name="Ruz Baez A.E."/>
            <person name="Espinosa Luna G."/>
            <person name="Oliart Ros R.M."/>
        </authorList>
    </citation>
    <scope>NUCLEOTIDE SEQUENCE</scope>
    <source>
        <strain evidence="4">HT42</strain>
    </source>
</reference>
<dbReference type="InterPro" id="IPR032693">
    <property type="entry name" value="YtkA-like_dom"/>
</dbReference>
<evidence type="ECO:0000256" key="1">
    <source>
        <dbReference type="SAM" id="MobiDB-lite"/>
    </source>
</evidence>
<feature type="domain" description="YtkA-like" evidence="3">
    <location>
        <begin position="30"/>
        <end position="110"/>
    </location>
</feature>
<keyword evidence="2" id="KW-0732">Signal</keyword>
<feature type="compositionally biased region" description="Basic and acidic residues" evidence="1">
    <location>
        <begin position="147"/>
        <end position="165"/>
    </location>
</feature>
<dbReference type="Pfam" id="PF13115">
    <property type="entry name" value="YtkA"/>
    <property type="match status" value="2"/>
</dbReference>
<keyword evidence="5" id="KW-1185">Reference proteome</keyword>
<sequence length="267" mass="28706">MKQYIAALAVALALMAAGCGSQEEAAPSASPVEVALALAPKEPVAGEAITFAVTVTQDGAPVNDARSVEFELWKDGQEQHEMIPAALEKDGVYTAQKTFAEPGSYYVMYHVTARDFHNMQKHPFTVRAAGGGEPASQPAEHAAGAPDGRDSGQAADHEHGGEHGANHRHTSGVDYHFQPADTLTANEADALTVRLTKDNQPLAKAAVRFEYWRAGEERHQFVDAAETQPGVYGASVTLPASGDYTVNVHVEKDETIHDHKEYTLHVR</sequence>
<evidence type="ECO:0000256" key="2">
    <source>
        <dbReference type="SAM" id="SignalP"/>
    </source>
</evidence>
<accession>A0A9X3TQE9</accession>
<feature type="signal peptide" evidence="2">
    <location>
        <begin position="1"/>
        <end position="25"/>
    </location>
</feature>
<dbReference type="RefSeq" id="WP_271140020.1">
    <property type="nucleotide sequence ID" value="NZ_JAPYYP010000009.1"/>
</dbReference>
<dbReference type="Proteomes" id="UP001151071">
    <property type="component" value="Unassembled WGS sequence"/>
</dbReference>
<comment type="caution">
    <text evidence="4">The sequence shown here is derived from an EMBL/GenBank/DDBJ whole genome shotgun (WGS) entry which is preliminary data.</text>
</comment>
<feature type="chain" id="PRO_5040829765" evidence="2">
    <location>
        <begin position="26"/>
        <end position="267"/>
    </location>
</feature>
<dbReference type="EMBL" id="JAPYYP010000009">
    <property type="protein sequence ID" value="MDA5108582.1"/>
    <property type="molecule type" value="Genomic_DNA"/>
</dbReference>
<evidence type="ECO:0000313" key="5">
    <source>
        <dbReference type="Proteomes" id="UP001151071"/>
    </source>
</evidence>
<protein>
    <submittedName>
        <fullName evidence="4">FixH family protein</fullName>
    </submittedName>
</protein>
<organism evidence="4 5">
    <name type="scientific">Brevibacillus thermoruber</name>
    <dbReference type="NCBI Taxonomy" id="33942"/>
    <lineage>
        <taxon>Bacteria</taxon>
        <taxon>Bacillati</taxon>
        <taxon>Bacillota</taxon>
        <taxon>Bacilli</taxon>
        <taxon>Bacillales</taxon>
        <taxon>Paenibacillaceae</taxon>
        <taxon>Brevibacillus</taxon>
    </lineage>
</organism>
<evidence type="ECO:0000313" key="4">
    <source>
        <dbReference type="EMBL" id="MDA5108582.1"/>
    </source>
</evidence>
<name>A0A9X3TQE9_9BACL</name>
<evidence type="ECO:0000259" key="3">
    <source>
        <dbReference type="Pfam" id="PF13115"/>
    </source>
</evidence>